<reference evidence="1 2" key="1">
    <citation type="journal article" date="2019" name="Int. J. Syst. Evol. Microbiol.">
        <title>The Global Catalogue of Microorganisms (GCM) 10K type strain sequencing project: providing services to taxonomists for standard genome sequencing and annotation.</title>
        <authorList>
            <consortium name="The Broad Institute Genomics Platform"/>
            <consortium name="The Broad Institute Genome Sequencing Center for Infectious Disease"/>
            <person name="Wu L."/>
            <person name="Ma J."/>
        </authorList>
    </citation>
    <scope>NUCLEOTIDE SEQUENCE [LARGE SCALE GENOMIC DNA]</scope>
    <source>
        <strain evidence="1 2">JCM 8201</strain>
    </source>
</reference>
<protein>
    <submittedName>
        <fullName evidence="1">Uncharacterized protein</fullName>
    </submittedName>
</protein>
<gene>
    <name evidence="1" type="ORF">GCM10010439_41550</name>
</gene>
<sequence>MGGSGSVSVEPSVLVRSLWMSCVPPLKLPRNRELTVVQVEIGPAESLRLPFTKPDGQDQRPQGVERIIRLSADVQPIPEGIRSVLGQAGKGFITGGAGVRRVD</sequence>
<proteinExistence type="predicted"/>
<evidence type="ECO:0000313" key="1">
    <source>
        <dbReference type="EMBL" id="GAA2729858.1"/>
    </source>
</evidence>
<comment type="caution">
    <text evidence="1">The sequence shown here is derived from an EMBL/GenBank/DDBJ whole genome shotgun (WGS) entry which is preliminary data.</text>
</comment>
<name>A0ABN3UDB3_9ACTN</name>
<dbReference type="Proteomes" id="UP001501842">
    <property type="component" value="Unassembled WGS sequence"/>
</dbReference>
<accession>A0ABN3UDB3</accession>
<organism evidence="1 2">
    <name type="scientific">Actinocorallia aurantiaca</name>
    <dbReference type="NCBI Taxonomy" id="46204"/>
    <lineage>
        <taxon>Bacteria</taxon>
        <taxon>Bacillati</taxon>
        <taxon>Actinomycetota</taxon>
        <taxon>Actinomycetes</taxon>
        <taxon>Streptosporangiales</taxon>
        <taxon>Thermomonosporaceae</taxon>
        <taxon>Actinocorallia</taxon>
    </lineage>
</organism>
<evidence type="ECO:0000313" key="2">
    <source>
        <dbReference type="Proteomes" id="UP001501842"/>
    </source>
</evidence>
<dbReference type="EMBL" id="BAAATZ010000016">
    <property type="protein sequence ID" value="GAA2729858.1"/>
    <property type="molecule type" value="Genomic_DNA"/>
</dbReference>
<keyword evidence="2" id="KW-1185">Reference proteome</keyword>